<sequence>MAHHTSREHNGGQAEELWRDGLQLLYQKFRKRSRRAVMEFDAEDIHQARVNSRKLITLLGLMGGEDTRPLIHNLKQAQKRLGRVRDADVMIEALKIRKKKAAQKGRKAEADVLKLAIDIHKKRRKKYRRKLSRQLPKLVGVQQKTEWKEWLKKEMPAHAAVLDVNVVMREQEVAFDQRKQDYRTAAKNHGADSEQAYRALHKLRIAAKGLRYTASAASFAIDQKFRNHEQKYKQVQEDLGHIHDKRVLLDSLRDLEPDGNKITPEAMDHLLQRIHRELTNELERNSIVGNGLRGKGTG</sequence>
<gene>
    <name evidence="2" type="ORF">Q5741_04250</name>
</gene>
<evidence type="ECO:0000313" key="2">
    <source>
        <dbReference type="EMBL" id="MDO7905622.1"/>
    </source>
</evidence>
<dbReference type="InterPro" id="IPR007899">
    <property type="entry name" value="CHAD_dom"/>
</dbReference>
<evidence type="ECO:0000259" key="1">
    <source>
        <dbReference type="PROSITE" id="PS51708"/>
    </source>
</evidence>
<dbReference type="Proteomes" id="UP001240171">
    <property type="component" value="Unassembled WGS sequence"/>
</dbReference>
<organism evidence="2 3">
    <name type="scientific">Paenibacillus lacisoli</name>
    <dbReference type="NCBI Taxonomy" id="3064525"/>
    <lineage>
        <taxon>Bacteria</taxon>
        <taxon>Bacillati</taxon>
        <taxon>Bacillota</taxon>
        <taxon>Bacilli</taxon>
        <taxon>Bacillales</taxon>
        <taxon>Paenibacillaceae</taxon>
        <taxon>Paenibacillus</taxon>
    </lineage>
</organism>
<dbReference type="RefSeq" id="WP_305022826.1">
    <property type="nucleotide sequence ID" value="NZ_JAUQTB010000002.1"/>
</dbReference>
<dbReference type="PANTHER" id="PTHR39339:SF1">
    <property type="entry name" value="CHAD DOMAIN-CONTAINING PROTEIN"/>
    <property type="match status" value="1"/>
</dbReference>
<comment type="caution">
    <text evidence="2">The sequence shown here is derived from an EMBL/GenBank/DDBJ whole genome shotgun (WGS) entry which is preliminary data.</text>
</comment>
<feature type="domain" description="CHAD" evidence="1">
    <location>
        <begin position="11"/>
        <end position="298"/>
    </location>
</feature>
<accession>A0ABT9CCB3</accession>
<dbReference type="PANTHER" id="PTHR39339">
    <property type="entry name" value="SLR1444 PROTEIN"/>
    <property type="match status" value="1"/>
</dbReference>
<dbReference type="Gene3D" id="1.40.20.10">
    <property type="entry name" value="CHAD domain"/>
    <property type="match status" value="1"/>
</dbReference>
<reference evidence="2 3" key="1">
    <citation type="submission" date="2023-07" db="EMBL/GenBank/DDBJ databases">
        <title>Paenibacillus sp. JX-17 nov. isolated from soil.</title>
        <authorList>
            <person name="Wan Y."/>
            <person name="Liu B."/>
        </authorList>
    </citation>
    <scope>NUCLEOTIDE SEQUENCE [LARGE SCALE GENOMIC DNA]</scope>
    <source>
        <strain evidence="2 3">JX-17</strain>
    </source>
</reference>
<protein>
    <submittedName>
        <fullName evidence="2">CHAD domain-containing protein</fullName>
    </submittedName>
</protein>
<dbReference type="InterPro" id="IPR038186">
    <property type="entry name" value="CHAD_dom_sf"/>
</dbReference>
<keyword evidence="3" id="KW-1185">Reference proteome</keyword>
<dbReference type="PROSITE" id="PS51708">
    <property type="entry name" value="CHAD"/>
    <property type="match status" value="1"/>
</dbReference>
<dbReference type="Pfam" id="PF05235">
    <property type="entry name" value="CHAD"/>
    <property type="match status" value="1"/>
</dbReference>
<name>A0ABT9CCB3_9BACL</name>
<evidence type="ECO:0000313" key="3">
    <source>
        <dbReference type="Proteomes" id="UP001240171"/>
    </source>
</evidence>
<dbReference type="EMBL" id="JAUQTB010000002">
    <property type="protein sequence ID" value="MDO7905622.1"/>
    <property type="molecule type" value="Genomic_DNA"/>
</dbReference>
<dbReference type="SMART" id="SM00880">
    <property type="entry name" value="CHAD"/>
    <property type="match status" value="1"/>
</dbReference>
<proteinExistence type="predicted"/>